<evidence type="ECO:0000256" key="5">
    <source>
        <dbReference type="ARBA" id="ARBA00022679"/>
    </source>
</evidence>
<dbReference type="EMBL" id="MLQS01000017">
    <property type="protein sequence ID" value="OIJ19994.1"/>
    <property type="molecule type" value="Genomic_DNA"/>
</dbReference>
<dbReference type="STRING" id="472963.BKP45_13190"/>
<feature type="domain" description="Nucleotidyl transferase" evidence="12">
    <location>
        <begin position="2"/>
        <end position="235"/>
    </location>
</feature>
<dbReference type="EMBL" id="MLQS01000030">
    <property type="protein sequence ID" value="OIJ18515.1"/>
    <property type="molecule type" value="Genomic_DNA"/>
</dbReference>
<name>A0A1S2M4G3_9BACI</name>
<evidence type="ECO:0000256" key="1">
    <source>
        <dbReference type="ARBA" id="ARBA00001946"/>
    </source>
</evidence>
<comment type="caution">
    <text evidence="13">The sequence shown here is derived from an EMBL/GenBank/DDBJ whole genome shotgun (WGS) entry which is preliminary data.</text>
</comment>
<dbReference type="OrthoDB" id="9803871at2"/>
<keyword evidence="6" id="KW-0548">Nucleotidyltransferase</keyword>
<dbReference type="Pfam" id="PF00483">
    <property type="entry name" value="NTP_transferase"/>
    <property type="match status" value="1"/>
</dbReference>
<evidence type="ECO:0000256" key="11">
    <source>
        <dbReference type="ARBA" id="ARBA00049336"/>
    </source>
</evidence>
<evidence type="ECO:0000313" key="14">
    <source>
        <dbReference type="EMBL" id="OIJ19994.1"/>
    </source>
</evidence>
<dbReference type="Gene3D" id="3.90.550.10">
    <property type="entry name" value="Spore Coat Polysaccharide Biosynthesis Protein SpsA, Chain A"/>
    <property type="match status" value="1"/>
</dbReference>
<protein>
    <recommendedName>
        <fullName evidence="4">Glucose-1-phosphate thymidylyltransferase</fullName>
        <ecNumber evidence="3">2.7.7.24</ecNumber>
    </recommendedName>
    <alternativeName>
        <fullName evidence="10">dTDP-glucose pyrophosphorylase</fullName>
    </alternativeName>
    <alternativeName>
        <fullName evidence="9">dTDP-glucose synthase</fullName>
    </alternativeName>
</protein>
<dbReference type="RefSeq" id="WP_071390118.1">
    <property type="nucleotide sequence ID" value="NZ_MLQS01000017.1"/>
</dbReference>
<dbReference type="PANTHER" id="PTHR43532:SF1">
    <property type="entry name" value="GLUCOSE-1-PHOSPHATE THYMIDYLYLTRANSFERASE 1"/>
    <property type="match status" value="1"/>
</dbReference>
<dbReference type="GO" id="GO:0008879">
    <property type="term" value="F:glucose-1-phosphate thymidylyltransferase activity"/>
    <property type="evidence" value="ECO:0007669"/>
    <property type="project" value="UniProtKB-EC"/>
</dbReference>
<evidence type="ECO:0000256" key="4">
    <source>
        <dbReference type="ARBA" id="ARBA00017654"/>
    </source>
</evidence>
<dbReference type="EC" id="2.7.7.24" evidence="3"/>
<gene>
    <name evidence="14" type="ORF">BKP45_13190</name>
    <name evidence="13" type="ORF">BKP45_18905</name>
</gene>
<evidence type="ECO:0000259" key="12">
    <source>
        <dbReference type="Pfam" id="PF00483"/>
    </source>
</evidence>
<evidence type="ECO:0000313" key="15">
    <source>
        <dbReference type="Proteomes" id="UP000180057"/>
    </source>
</evidence>
<dbReference type="SUPFAM" id="SSF53448">
    <property type="entry name" value="Nucleotide-diphospho-sugar transferases"/>
    <property type="match status" value="1"/>
</dbReference>
<keyword evidence="13" id="KW-0167">Capsid protein</keyword>
<keyword evidence="15" id="KW-1185">Reference proteome</keyword>
<comment type="catalytic activity">
    <reaction evidence="11">
        <text>dTTP + alpha-D-glucose 1-phosphate + H(+) = dTDP-alpha-D-glucose + diphosphate</text>
        <dbReference type="Rhea" id="RHEA:15225"/>
        <dbReference type="ChEBI" id="CHEBI:15378"/>
        <dbReference type="ChEBI" id="CHEBI:33019"/>
        <dbReference type="ChEBI" id="CHEBI:37568"/>
        <dbReference type="ChEBI" id="CHEBI:57477"/>
        <dbReference type="ChEBI" id="CHEBI:58601"/>
        <dbReference type="EC" id="2.7.7.24"/>
    </reaction>
</comment>
<keyword evidence="7" id="KW-0479">Metal-binding</keyword>
<dbReference type="AlphaFoldDB" id="A0A1S2M4G3"/>
<evidence type="ECO:0000256" key="8">
    <source>
        <dbReference type="ARBA" id="ARBA00022842"/>
    </source>
</evidence>
<sequence>MKGVILAGGTGSRLSPITKIMNKHLLPVGPNPMIFWSIFKLKEAGIKDILILTNREHLSSFIQLLGLGEDLEVNLNYKVQEGAKGIADAVSYAKPFVKDEKFLVILGDNIFEDSLSPYIQSFKNQERGARVLLKEVGDTTRFGAALLNEKNNVISSIVEKPKSVISPYCVTGIYMYDDSVFELIDWIQVSERGELEISDVNNLYASEEQLQFDILKGWWIDAGTWQSYYQANSFIYDWLNTEKGRELQY</sequence>
<evidence type="ECO:0000256" key="10">
    <source>
        <dbReference type="ARBA" id="ARBA00032598"/>
    </source>
</evidence>
<evidence type="ECO:0000256" key="6">
    <source>
        <dbReference type="ARBA" id="ARBA00022695"/>
    </source>
</evidence>
<keyword evidence="5" id="KW-0808">Transferase</keyword>
<dbReference type="InterPro" id="IPR005835">
    <property type="entry name" value="NTP_transferase_dom"/>
</dbReference>
<comment type="cofactor">
    <cofactor evidence="1">
        <name>Mg(2+)</name>
        <dbReference type="ChEBI" id="CHEBI:18420"/>
    </cofactor>
</comment>
<dbReference type="PANTHER" id="PTHR43532">
    <property type="entry name" value="GLUCOSE-1-PHOSPHATE THYMIDYLYLTRANSFERASE"/>
    <property type="match status" value="1"/>
</dbReference>
<dbReference type="Proteomes" id="UP000180057">
    <property type="component" value="Unassembled WGS sequence"/>
</dbReference>
<reference evidence="13 15" key="1">
    <citation type="submission" date="2016-10" db="EMBL/GenBank/DDBJ databases">
        <title>Draft genome sequences of four alkaliphilic bacteria belonging to the Anaerobacillus genus.</title>
        <authorList>
            <person name="Bassil N.M."/>
            <person name="Lloyd J.R."/>
        </authorList>
    </citation>
    <scope>NUCLEOTIDE SEQUENCE [LARGE SCALE GENOMIC DNA]</scope>
    <source>
        <strain evidence="13 15">DSM 22531</strain>
    </source>
</reference>
<dbReference type="InterPro" id="IPR029044">
    <property type="entry name" value="Nucleotide-diphossugar_trans"/>
</dbReference>
<accession>A0A1S2M4G3</accession>
<organism evidence="13 15">
    <name type="scientific">Anaerobacillus alkalidiazotrophicus</name>
    <dbReference type="NCBI Taxonomy" id="472963"/>
    <lineage>
        <taxon>Bacteria</taxon>
        <taxon>Bacillati</taxon>
        <taxon>Bacillota</taxon>
        <taxon>Bacilli</taxon>
        <taxon>Bacillales</taxon>
        <taxon>Bacillaceae</taxon>
        <taxon>Anaerobacillus</taxon>
    </lineage>
</organism>
<keyword evidence="8" id="KW-0460">Magnesium</keyword>
<evidence type="ECO:0000313" key="13">
    <source>
        <dbReference type="EMBL" id="OIJ18515.1"/>
    </source>
</evidence>
<proteinExistence type="inferred from homology"/>
<dbReference type="InterPro" id="IPR005907">
    <property type="entry name" value="G1P_thy_trans_s"/>
</dbReference>
<evidence type="ECO:0000256" key="7">
    <source>
        <dbReference type="ARBA" id="ARBA00022723"/>
    </source>
</evidence>
<evidence type="ECO:0000256" key="3">
    <source>
        <dbReference type="ARBA" id="ARBA00012461"/>
    </source>
</evidence>
<comment type="similarity">
    <text evidence="2">Belongs to the glucose-1-phosphate thymidylyltransferase family.</text>
</comment>
<keyword evidence="13" id="KW-0946">Virion</keyword>
<dbReference type="GO" id="GO:0046872">
    <property type="term" value="F:metal ion binding"/>
    <property type="evidence" value="ECO:0007669"/>
    <property type="project" value="UniProtKB-KW"/>
</dbReference>
<evidence type="ECO:0000256" key="2">
    <source>
        <dbReference type="ARBA" id="ARBA00010480"/>
    </source>
</evidence>
<evidence type="ECO:0000256" key="9">
    <source>
        <dbReference type="ARBA" id="ARBA00032492"/>
    </source>
</evidence>